<dbReference type="EC" id="2.4.1.-" evidence="5"/>
<dbReference type="PANTHER" id="PTHR13778">
    <property type="entry name" value="GLYCOSYLTRANSFERASE 8 DOMAIN-CONTAINING PROTEIN"/>
    <property type="match status" value="1"/>
</dbReference>
<organism evidence="8">
    <name type="scientific">Tetraselmis sp. GSL018</name>
    <dbReference type="NCBI Taxonomy" id="582737"/>
    <lineage>
        <taxon>Eukaryota</taxon>
        <taxon>Viridiplantae</taxon>
        <taxon>Chlorophyta</taxon>
        <taxon>core chlorophytes</taxon>
        <taxon>Chlorodendrophyceae</taxon>
        <taxon>Chlorodendrales</taxon>
        <taxon>Chlorodendraceae</taxon>
        <taxon>Tetraselmis</taxon>
    </lineage>
</organism>
<accession>A0A061SBE9</accession>
<comment type="similarity">
    <text evidence="2 5">Belongs to the glycosyltransferase 8 family.</text>
</comment>
<sequence length="695" mass="78068">MAPASQKFRSRANFILACLVTCNVFGGIVFMLYKGQEDDPFSTKEQRLFGNRITIPPMVPRVLEVLERRLTDMQSQLSHAKAWDIVQRVQENLGSDGSGVHPLVLEAEIDHVVNQHVGGQELDGKETTGDDAPPSDSVQVALRKPKKRSRNKDAQGGPSVQESVDAKDEDGAGSLRMTKKRIGSFKASIQARAGRVKPFRNAGMARIEEARRESGVFPGLAKRTGKASSVTMFFNKIQERGAMSSIRTRPSAWLSETEKSLKDRKSYKCHKLPPLKLKQPRDPPTPPPLPEEVTTYREAGRTDAVGAVKSLFSRWKPERGREETPSQPPAQAPPDANSTSAQAVCQKHVVHVAITINKVFQQGAMALIHSILWNAACPGRVFFHICHLADYALDVVLAFFPYLNYKAYVVDGSEFRHIVRSMAYRGHDLENPLNYVRMTLPHIIPECVEKLIYLDTDTLMLGRVEDMYSTDVSSNIIGSPEFCDYKLQNYFTKEFWANRTLSRRFESKKRACYFNPGVLVINAPAWRKHSATKRLQHWLELQKRSKVPLYTLGSLPPFLLVFAGEVAHMALAWNEHDLGSGCNIVPVPHKARLLHWSCSGKPWRRIRDGAPCSIDTYYWQPYDLMGKVQPRAWCDDGELPKKIEELPDVATPGGQDEEQAARPATSGSPIYFEQLFHKPKRRQCAQAVHIPGLSP</sequence>
<evidence type="ECO:0000256" key="7">
    <source>
        <dbReference type="SAM" id="Phobius"/>
    </source>
</evidence>
<keyword evidence="7" id="KW-0472">Membrane</keyword>
<dbReference type="Gene3D" id="3.90.550.10">
    <property type="entry name" value="Spore Coat Polysaccharide Biosynthesis Protein SpsA, Chain A"/>
    <property type="match status" value="1"/>
</dbReference>
<protein>
    <recommendedName>
        <fullName evidence="5">Hexosyltransferase</fullName>
        <ecNumber evidence="5">2.4.1.-</ecNumber>
    </recommendedName>
</protein>
<feature type="region of interest" description="Disordered" evidence="6">
    <location>
        <begin position="316"/>
        <end position="340"/>
    </location>
</feature>
<dbReference type="InterPro" id="IPR029044">
    <property type="entry name" value="Nucleotide-diphossugar_trans"/>
</dbReference>
<reference evidence="8" key="1">
    <citation type="submission" date="2014-05" db="EMBL/GenBank/DDBJ databases">
        <title>The transcriptome of the halophilic microalga Tetraselmis sp. GSL018 isolated from the Great Salt Lake, Utah.</title>
        <authorList>
            <person name="Jinkerson R.E."/>
            <person name="D'Adamo S."/>
            <person name="Posewitz M.C."/>
        </authorList>
    </citation>
    <scope>NUCLEOTIDE SEQUENCE</scope>
    <source>
        <strain evidence="8">GSL018</strain>
    </source>
</reference>
<dbReference type="GO" id="GO:0005794">
    <property type="term" value="C:Golgi apparatus"/>
    <property type="evidence" value="ECO:0007669"/>
    <property type="project" value="TreeGrafter"/>
</dbReference>
<comment type="pathway">
    <text evidence="1">Glycan metabolism; pectin biosynthesis.</text>
</comment>
<dbReference type="SUPFAM" id="SSF53448">
    <property type="entry name" value="Nucleotide-diphospho-sugar transferases"/>
    <property type="match status" value="1"/>
</dbReference>
<evidence type="ECO:0000256" key="5">
    <source>
        <dbReference type="RuleBase" id="RU362027"/>
    </source>
</evidence>
<keyword evidence="7" id="KW-0812">Transmembrane</keyword>
<dbReference type="PANTHER" id="PTHR13778:SF13">
    <property type="entry name" value="GALACTURONOSYLTRANSFERASE-LIKE 3-RELATED"/>
    <property type="match status" value="1"/>
</dbReference>
<dbReference type="InterPro" id="IPR050748">
    <property type="entry name" value="Glycosyltrans_8_dom-fam"/>
</dbReference>
<evidence type="ECO:0000256" key="1">
    <source>
        <dbReference type="ARBA" id="ARBA00004877"/>
    </source>
</evidence>
<dbReference type="Pfam" id="PF01501">
    <property type="entry name" value="Glyco_transf_8"/>
    <property type="match status" value="1"/>
</dbReference>
<feature type="transmembrane region" description="Helical" evidence="7">
    <location>
        <begin position="12"/>
        <end position="33"/>
    </location>
</feature>
<evidence type="ECO:0000256" key="2">
    <source>
        <dbReference type="ARBA" id="ARBA00006351"/>
    </source>
</evidence>
<dbReference type="InterPro" id="IPR002495">
    <property type="entry name" value="Glyco_trans_8"/>
</dbReference>
<evidence type="ECO:0000256" key="4">
    <source>
        <dbReference type="ARBA" id="ARBA00022679"/>
    </source>
</evidence>
<proteinExistence type="inferred from homology"/>
<keyword evidence="7" id="KW-1133">Transmembrane helix</keyword>
<evidence type="ECO:0000256" key="3">
    <source>
        <dbReference type="ARBA" id="ARBA00022676"/>
    </source>
</evidence>
<feature type="region of interest" description="Disordered" evidence="6">
    <location>
        <begin position="120"/>
        <end position="179"/>
    </location>
</feature>
<gene>
    <name evidence="8" type="ORF">TSPGSL018_10845</name>
</gene>
<evidence type="ECO:0000256" key="6">
    <source>
        <dbReference type="SAM" id="MobiDB-lite"/>
    </source>
</evidence>
<feature type="region of interest" description="Disordered" evidence="6">
    <location>
        <begin position="257"/>
        <end position="298"/>
    </location>
</feature>
<dbReference type="AlphaFoldDB" id="A0A061SBE9"/>
<feature type="region of interest" description="Disordered" evidence="6">
    <location>
        <begin position="647"/>
        <end position="667"/>
    </location>
</feature>
<evidence type="ECO:0000313" key="8">
    <source>
        <dbReference type="EMBL" id="JAC80190.1"/>
    </source>
</evidence>
<keyword evidence="3" id="KW-0328">Glycosyltransferase</keyword>
<feature type="compositionally biased region" description="Basic and acidic residues" evidence="6">
    <location>
        <begin position="257"/>
        <end position="266"/>
    </location>
</feature>
<dbReference type="GO" id="GO:0016757">
    <property type="term" value="F:glycosyltransferase activity"/>
    <property type="evidence" value="ECO:0007669"/>
    <property type="project" value="UniProtKB-KW"/>
</dbReference>
<dbReference type="EMBL" id="GBEZ01005080">
    <property type="protein sequence ID" value="JAC80190.1"/>
    <property type="molecule type" value="Transcribed_RNA"/>
</dbReference>
<name>A0A061SBE9_9CHLO</name>
<keyword evidence="4 8" id="KW-0808">Transferase</keyword>